<dbReference type="Pfam" id="PF20162">
    <property type="entry name" value="Etd1"/>
    <property type="match status" value="1"/>
</dbReference>
<feature type="compositionally biased region" description="Low complexity" evidence="1">
    <location>
        <begin position="68"/>
        <end position="81"/>
    </location>
</feature>
<feature type="compositionally biased region" description="Polar residues" evidence="1">
    <location>
        <begin position="170"/>
        <end position="209"/>
    </location>
</feature>
<feature type="compositionally biased region" description="Basic residues" evidence="1">
    <location>
        <begin position="286"/>
        <end position="299"/>
    </location>
</feature>
<organism evidence="2 3">
    <name type="scientific">Emydomyces testavorans</name>
    <dbReference type="NCBI Taxonomy" id="2070801"/>
    <lineage>
        <taxon>Eukaryota</taxon>
        <taxon>Fungi</taxon>
        <taxon>Dikarya</taxon>
        <taxon>Ascomycota</taxon>
        <taxon>Pezizomycotina</taxon>
        <taxon>Eurotiomycetes</taxon>
        <taxon>Eurotiomycetidae</taxon>
        <taxon>Onygenales</taxon>
        <taxon>Nannizziopsiaceae</taxon>
        <taxon>Emydomyces</taxon>
    </lineage>
</organism>
<feature type="compositionally biased region" description="Polar residues" evidence="1">
    <location>
        <begin position="775"/>
        <end position="786"/>
    </location>
</feature>
<keyword evidence="3" id="KW-1185">Reference proteome</keyword>
<dbReference type="EMBL" id="CP120627">
    <property type="protein sequence ID" value="WEW55568.1"/>
    <property type="molecule type" value="Genomic_DNA"/>
</dbReference>
<dbReference type="Proteomes" id="UP001219355">
    <property type="component" value="Chromosome 1"/>
</dbReference>
<feature type="region of interest" description="Disordered" evidence="1">
    <location>
        <begin position="48"/>
        <end position="121"/>
    </location>
</feature>
<sequence length="1078" mass="118727">MEHVSTLCAAGTIGIAVTGFALGRPSPTKQRPLTARRRQSLLAKGYNVPSSSVIEPRPSIAAHPGIMSPSQLQHQLPSQDQTVRPSLDKGPQTQSNTLTRRPDDRAGLRPRRRTYVGPGIKINEEEVADELVSPTTSGRPSSSWLRRLSTITSSLNGSSVSGSRPQSPSINSSTTPFFPSSHLATSPNKLVKRSTSSHGLPQSYPSQTVGPAPLSILRRPATSHQRSATMRHRSSTDSRVGSTPPKLSLNSPVQDEKMVFTISHNGSWRPYFSRSSPTNRSEGDAKRRKPRNRSPRRLVARSSVPPTLLLASSIPTPGRNPNLVSDLDQSTICGGHHAWNSADLGNTPFTNRLATENEHLNTCCSVQEIDNEEFSSAWTMPRNVPHRSSFPQDNDYLKFSSMVVSGRSKSERLSGSSMRLRRRGNIRDPDLFRRPSTSSQVELTASHFHQIGAASENFIPKSRLRHLPNFTDLRYEALNLAASDSDIGNRNKSPAKDLSSPSSPTAHVATPPIGCSANQRHSAAVSDPASTLVGSDNDIKVFSSGEEDDTDFQSDIAFDSFPTRAASSSKSSRRGPRIETIFDHPNPTTAPKLVSLTTESCPSKADFTTHPSVPLKQAFEYVPNQRLPHIETYSPTPEAKLSDTPLDHDTSSPPSSNGPRIQRLSQTTSIQITDKTKVSLNGFCSVDHQRKPDITSFSGSPRYTSSVLKTSSHREDSSMTLNEDSEKNSRLCLYDWSEQQTAKKDEQGAGIRPRTSHAAHLLDLRGGRTVIRRTSSSLHLRSQSVPISRDPAAQKEPSNAKKFGTWGLGNKGASEDWDCDFDFGDSDRQGQINPAENHHDKVNVNQTMKVPQAIMERQESVYGQFGHVQELTVLVEELKLLRARARAMQIVEGPSSELWKEAQGIISLATFEEDDEHELRLRRSTSSLTFSSEEFETDLGPDKQPPRLADTLTVTDDQFAFCEMTSPLRNENKHRRPRTDSSTKAKYVLDTIHRERKSRESGYIKASTDGQHILAFDTQSLRDLVIRASVVTRALKDVVRKADGVCLSPETDSNNLDPPFSKIFNQPQGDSAALTIHS</sequence>
<feature type="compositionally biased region" description="Polar residues" evidence="1">
    <location>
        <begin position="651"/>
        <end position="672"/>
    </location>
</feature>
<feature type="region of interest" description="Disordered" evidence="1">
    <location>
        <begin position="563"/>
        <end position="590"/>
    </location>
</feature>
<feature type="region of interest" description="Disordered" evidence="1">
    <location>
        <begin position="270"/>
        <end position="301"/>
    </location>
</feature>
<dbReference type="InterPro" id="IPR045342">
    <property type="entry name" value="Etd1"/>
</dbReference>
<evidence type="ECO:0000256" key="1">
    <source>
        <dbReference type="SAM" id="MobiDB-lite"/>
    </source>
</evidence>
<feature type="region of interest" description="Disordered" evidence="1">
    <location>
        <begin position="775"/>
        <end position="806"/>
    </location>
</feature>
<dbReference type="AlphaFoldDB" id="A0AAF0DC49"/>
<accession>A0AAF0DC49</accession>
<feature type="region of interest" description="Disordered" evidence="1">
    <location>
        <begin position="626"/>
        <end position="672"/>
    </location>
</feature>
<dbReference type="GO" id="GO:1902412">
    <property type="term" value="P:regulation of mitotic cytokinesis"/>
    <property type="evidence" value="ECO:0007669"/>
    <property type="project" value="InterPro"/>
</dbReference>
<reference evidence="2" key="1">
    <citation type="submission" date="2023-03" db="EMBL/GenBank/DDBJ databases">
        <title>Emydomyces testavorans Genome Sequence.</title>
        <authorList>
            <person name="Hoyer L."/>
        </authorList>
    </citation>
    <scope>NUCLEOTIDE SEQUENCE</scope>
    <source>
        <strain evidence="2">16-2883</strain>
    </source>
</reference>
<feature type="compositionally biased region" description="Polar residues" evidence="1">
    <location>
        <begin position="695"/>
        <end position="710"/>
    </location>
</feature>
<protein>
    <submittedName>
        <fullName evidence="2">Uncharacterized protein</fullName>
    </submittedName>
</protein>
<evidence type="ECO:0000313" key="3">
    <source>
        <dbReference type="Proteomes" id="UP001219355"/>
    </source>
</evidence>
<gene>
    <name evidence="2" type="ORF">PRK78_000999</name>
</gene>
<feature type="region of interest" description="Disordered" evidence="1">
    <location>
        <begin position="154"/>
        <end position="251"/>
    </location>
</feature>
<proteinExistence type="predicted"/>
<name>A0AAF0DC49_9EURO</name>
<dbReference type="GO" id="GO:0005096">
    <property type="term" value="F:GTPase activator activity"/>
    <property type="evidence" value="ECO:0007669"/>
    <property type="project" value="InterPro"/>
</dbReference>
<evidence type="ECO:0000313" key="2">
    <source>
        <dbReference type="EMBL" id="WEW55568.1"/>
    </source>
</evidence>
<feature type="region of interest" description="Disordered" evidence="1">
    <location>
        <begin position="485"/>
        <end position="531"/>
    </location>
</feature>
<feature type="region of interest" description="Disordered" evidence="1">
    <location>
        <begin position="690"/>
        <end position="724"/>
    </location>
</feature>
<feature type="compositionally biased region" description="Low complexity" evidence="1">
    <location>
        <begin position="154"/>
        <end position="169"/>
    </location>
</feature>